<evidence type="ECO:0000313" key="2">
    <source>
        <dbReference type="EMBL" id="MCF2947087.1"/>
    </source>
</evidence>
<keyword evidence="1" id="KW-1133">Transmembrane helix</keyword>
<reference evidence="2 3" key="1">
    <citation type="submission" date="2022-01" db="EMBL/GenBank/DDBJ databases">
        <title>Paraglaciecola sp. G1-23.</title>
        <authorList>
            <person name="Jin M.S."/>
            <person name="Han D.M."/>
            <person name="Kim H.M."/>
            <person name="Jeon C.O."/>
        </authorList>
    </citation>
    <scope>NUCLEOTIDE SEQUENCE [LARGE SCALE GENOMIC DNA]</scope>
    <source>
        <strain evidence="2 3">G1-23</strain>
    </source>
</reference>
<sequence>MNLIYDVSQYEGVNQVDGWLDPQINLNNENSFFFAHQSGRIYYSGKSEGYHNSEILNLPQALKDDGFMSLTSFVLHPSFTRPEDPDYATLFTTHTSKYFQANIQNRLTIDGTNIPFTYETIITAWRYNFQYQTIDPESAREVLRIPIVSKEQAIQTMKFKSDNKPWSRDFGLLYFSLNSLNDYAHIPIYSGAILRINPKKFGARNYLIPPNNPFIKDPSVDDEIVFMGAKHIENFYWAKSDNASIFINHKNAKNYSVSEVMYGDDWRSKPQINPQWDLDELMPATLYYTGRKFLELKDKLLFVTLVDNSWHVNARSVLDINQDFSVFEVVNIEQEPLKTANLSLIQGKLDDIFIFDRSKSTLHRLTSYSQVIDINETKDEKADHGNVIKYFVIVFVFLPLVFFTYIYFGKTAKERAFRQYVKRVIRFKYNSNTQIVLLFKGNKKECYKQIPISDINRCEVLLNGTIIGLVDNQLKKLFSNQKEDEIREIFSTEHFSNMVDDKMRKIELVVHLNAQTHTLCVYLRKGKNRVTSTKYFESVEIVLDLFWDLSKHFNPKETEARDFQAPIEVAQGYRHVPIKSEPSESKNGEYVDSTLSETNDLTEQPDLVQAIDKLVNLHKQGYLSDKEFSQAKAKLFK</sequence>
<dbReference type="RefSeq" id="WP_235310599.1">
    <property type="nucleotide sequence ID" value="NZ_JAKGAS010000001.1"/>
</dbReference>
<keyword evidence="1" id="KW-0812">Transmembrane</keyword>
<gene>
    <name evidence="2" type="ORF">L0668_03145</name>
</gene>
<dbReference type="EMBL" id="JAKGAS010000001">
    <property type="protein sequence ID" value="MCF2947087.1"/>
    <property type="molecule type" value="Genomic_DNA"/>
</dbReference>
<dbReference type="InterPro" id="IPR011042">
    <property type="entry name" value="6-blade_b-propeller_TolB-like"/>
</dbReference>
<organism evidence="2 3">
    <name type="scientific">Paraglaciecola algarum</name>
    <dbReference type="NCBI Taxonomy" id="3050085"/>
    <lineage>
        <taxon>Bacteria</taxon>
        <taxon>Pseudomonadati</taxon>
        <taxon>Pseudomonadota</taxon>
        <taxon>Gammaproteobacteria</taxon>
        <taxon>Alteromonadales</taxon>
        <taxon>Alteromonadaceae</taxon>
        <taxon>Paraglaciecola</taxon>
    </lineage>
</organism>
<evidence type="ECO:0000313" key="3">
    <source>
        <dbReference type="Proteomes" id="UP001521137"/>
    </source>
</evidence>
<dbReference type="Gene3D" id="2.120.10.30">
    <property type="entry name" value="TolB, C-terminal domain"/>
    <property type="match status" value="1"/>
</dbReference>
<comment type="caution">
    <text evidence="2">The sequence shown here is derived from an EMBL/GenBank/DDBJ whole genome shotgun (WGS) entry which is preliminary data.</text>
</comment>
<dbReference type="Proteomes" id="UP001521137">
    <property type="component" value="Unassembled WGS sequence"/>
</dbReference>
<keyword evidence="1" id="KW-0472">Membrane</keyword>
<accession>A0ABS9D3R8</accession>
<protein>
    <recommendedName>
        <fullName evidence="4">SHOCT domain-containing protein</fullName>
    </recommendedName>
</protein>
<name>A0ABS9D3R8_9ALTE</name>
<evidence type="ECO:0000256" key="1">
    <source>
        <dbReference type="SAM" id="Phobius"/>
    </source>
</evidence>
<evidence type="ECO:0008006" key="4">
    <source>
        <dbReference type="Google" id="ProtNLM"/>
    </source>
</evidence>
<proteinExistence type="predicted"/>
<keyword evidence="3" id="KW-1185">Reference proteome</keyword>
<feature type="transmembrane region" description="Helical" evidence="1">
    <location>
        <begin position="387"/>
        <end position="408"/>
    </location>
</feature>